<evidence type="ECO:0000313" key="2">
    <source>
        <dbReference type="Proteomes" id="UP000027135"/>
    </source>
</evidence>
<gene>
    <name evidence="1" type="ORF">L798_15554</name>
</gene>
<dbReference type="InParanoid" id="A0A067QWN5"/>
<reference evidence="1 2" key="1">
    <citation type="journal article" date="2014" name="Nat. Commun.">
        <title>Molecular traces of alternative social organization in a termite genome.</title>
        <authorList>
            <person name="Terrapon N."/>
            <person name="Li C."/>
            <person name="Robertson H.M."/>
            <person name="Ji L."/>
            <person name="Meng X."/>
            <person name="Booth W."/>
            <person name="Chen Z."/>
            <person name="Childers C.P."/>
            <person name="Glastad K.M."/>
            <person name="Gokhale K."/>
            <person name="Gowin J."/>
            <person name="Gronenberg W."/>
            <person name="Hermansen R.A."/>
            <person name="Hu H."/>
            <person name="Hunt B.G."/>
            <person name="Huylmans A.K."/>
            <person name="Khalil S.M."/>
            <person name="Mitchell R.D."/>
            <person name="Munoz-Torres M.C."/>
            <person name="Mustard J.A."/>
            <person name="Pan H."/>
            <person name="Reese J.T."/>
            <person name="Scharf M.E."/>
            <person name="Sun F."/>
            <person name="Vogel H."/>
            <person name="Xiao J."/>
            <person name="Yang W."/>
            <person name="Yang Z."/>
            <person name="Yang Z."/>
            <person name="Zhou J."/>
            <person name="Zhu J."/>
            <person name="Brent C.S."/>
            <person name="Elsik C.G."/>
            <person name="Goodisman M.A."/>
            <person name="Liberles D.A."/>
            <person name="Roe R.M."/>
            <person name="Vargo E.L."/>
            <person name="Vilcinskas A."/>
            <person name="Wang J."/>
            <person name="Bornberg-Bauer E."/>
            <person name="Korb J."/>
            <person name="Zhang G."/>
            <person name="Liebig J."/>
        </authorList>
    </citation>
    <scope>NUCLEOTIDE SEQUENCE [LARGE SCALE GENOMIC DNA]</scope>
    <source>
        <tissue evidence="1">Whole organism</tissue>
    </source>
</reference>
<proteinExistence type="predicted"/>
<organism evidence="1 2">
    <name type="scientific">Zootermopsis nevadensis</name>
    <name type="common">Dampwood termite</name>
    <dbReference type="NCBI Taxonomy" id="136037"/>
    <lineage>
        <taxon>Eukaryota</taxon>
        <taxon>Metazoa</taxon>
        <taxon>Ecdysozoa</taxon>
        <taxon>Arthropoda</taxon>
        <taxon>Hexapoda</taxon>
        <taxon>Insecta</taxon>
        <taxon>Pterygota</taxon>
        <taxon>Neoptera</taxon>
        <taxon>Polyneoptera</taxon>
        <taxon>Dictyoptera</taxon>
        <taxon>Blattodea</taxon>
        <taxon>Blattoidea</taxon>
        <taxon>Termitoidae</taxon>
        <taxon>Termopsidae</taxon>
        <taxon>Zootermopsis</taxon>
    </lineage>
</organism>
<dbReference type="EMBL" id="KK853158">
    <property type="protein sequence ID" value="KDR10459.1"/>
    <property type="molecule type" value="Genomic_DNA"/>
</dbReference>
<accession>A0A067QWN5</accession>
<dbReference type="Proteomes" id="UP000027135">
    <property type="component" value="Unassembled WGS sequence"/>
</dbReference>
<sequence>MYSRKIKSVTEVCTYSHLSTATTKHFMSLFSAHTHTHTLCPPSLSGPSSSALFTLFAYTSARSTPLDTRWLLGRHGPRTRFLFTRPTCLYSASARSTPLDTRWLLGRHGPRTRCLLT</sequence>
<dbReference type="AlphaFoldDB" id="A0A067QWN5"/>
<evidence type="ECO:0000313" key="1">
    <source>
        <dbReference type="EMBL" id="KDR10459.1"/>
    </source>
</evidence>
<keyword evidence="2" id="KW-1185">Reference proteome</keyword>
<name>A0A067QWN5_ZOONE</name>
<protein>
    <submittedName>
        <fullName evidence="1">Uncharacterized protein</fullName>
    </submittedName>
</protein>